<reference evidence="1" key="1">
    <citation type="submission" date="2022-07" db="EMBL/GenBank/DDBJ databases">
        <title>Genome Sequence of Agrocybe chaxingu.</title>
        <authorList>
            <person name="Buettner E."/>
        </authorList>
    </citation>
    <scope>NUCLEOTIDE SEQUENCE</scope>
    <source>
        <strain evidence="1">MP-N11</strain>
    </source>
</reference>
<dbReference type="OrthoDB" id="2758521at2759"/>
<accession>A0A9W8KAZ4</accession>
<dbReference type="EMBL" id="JANKHO010000254">
    <property type="protein sequence ID" value="KAJ3512481.1"/>
    <property type="molecule type" value="Genomic_DNA"/>
</dbReference>
<dbReference type="AlphaFoldDB" id="A0A9W8KAZ4"/>
<dbReference type="Gene3D" id="2.60.120.260">
    <property type="entry name" value="Galactose-binding domain-like"/>
    <property type="match status" value="1"/>
</dbReference>
<dbReference type="Proteomes" id="UP001148786">
    <property type="component" value="Unassembled WGS sequence"/>
</dbReference>
<keyword evidence="2" id="KW-1185">Reference proteome</keyword>
<name>A0A9W8KAZ4_9AGAR</name>
<evidence type="ECO:0000313" key="2">
    <source>
        <dbReference type="Proteomes" id="UP001148786"/>
    </source>
</evidence>
<organism evidence="1 2">
    <name type="scientific">Agrocybe chaxingu</name>
    <dbReference type="NCBI Taxonomy" id="84603"/>
    <lineage>
        <taxon>Eukaryota</taxon>
        <taxon>Fungi</taxon>
        <taxon>Dikarya</taxon>
        <taxon>Basidiomycota</taxon>
        <taxon>Agaricomycotina</taxon>
        <taxon>Agaricomycetes</taxon>
        <taxon>Agaricomycetidae</taxon>
        <taxon>Agaricales</taxon>
        <taxon>Agaricineae</taxon>
        <taxon>Strophariaceae</taxon>
        <taxon>Agrocybe</taxon>
    </lineage>
</organism>
<protein>
    <submittedName>
        <fullName evidence="1">Uncharacterized protein</fullName>
    </submittedName>
</protein>
<sequence length="150" mass="16380">MSITLDFTGIAVWVFFINANNAGITVTTMTLANFTLDDQPPRLYQHVPDMTRTGNDFNAVAYQQDGLTNTPHRLLISTTGDSDAYVNFDFAIYSFDDEIPPLTSSQVQSPNAISSITTSPTAMATEVPDPDVLARLEIAEAKVADMARFP</sequence>
<gene>
    <name evidence="1" type="ORF">NLJ89_g3494</name>
</gene>
<evidence type="ECO:0000313" key="1">
    <source>
        <dbReference type="EMBL" id="KAJ3512481.1"/>
    </source>
</evidence>
<comment type="caution">
    <text evidence="1">The sequence shown here is derived from an EMBL/GenBank/DDBJ whole genome shotgun (WGS) entry which is preliminary data.</text>
</comment>
<proteinExistence type="predicted"/>